<keyword evidence="4" id="KW-1185">Reference proteome</keyword>
<dbReference type="InterPro" id="IPR011257">
    <property type="entry name" value="DNA_glycosylase"/>
</dbReference>
<dbReference type="Gene3D" id="1.10.340.30">
    <property type="entry name" value="Hypothetical protein, domain 2"/>
    <property type="match status" value="1"/>
</dbReference>
<organism evidence="3 4">
    <name type="scientific">Digitaria exilis</name>
    <dbReference type="NCBI Taxonomy" id="1010633"/>
    <lineage>
        <taxon>Eukaryota</taxon>
        <taxon>Viridiplantae</taxon>
        <taxon>Streptophyta</taxon>
        <taxon>Embryophyta</taxon>
        <taxon>Tracheophyta</taxon>
        <taxon>Spermatophyta</taxon>
        <taxon>Magnoliopsida</taxon>
        <taxon>Liliopsida</taxon>
        <taxon>Poales</taxon>
        <taxon>Poaceae</taxon>
        <taxon>PACMAD clade</taxon>
        <taxon>Panicoideae</taxon>
        <taxon>Panicodae</taxon>
        <taxon>Paniceae</taxon>
        <taxon>Anthephorinae</taxon>
        <taxon>Digitaria</taxon>
    </lineage>
</organism>
<evidence type="ECO:0000313" key="4">
    <source>
        <dbReference type="Proteomes" id="UP000636709"/>
    </source>
</evidence>
<feature type="compositionally biased region" description="Polar residues" evidence="2">
    <location>
        <begin position="87"/>
        <end position="101"/>
    </location>
</feature>
<feature type="binding site" evidence="1">
    <location>
        <position position="185"/>
    </location>
    <ligand>
        <name>Zn(2+)</name>
        <dbReference type="ChEBI" id="CHEBI:29105"/>
    </ligand>
</feature>
<dbReference type="AlphaFoldDB" id="A0A835E282"/>
<feature type="binding site" evidence="1">
    <location>
        <position position="200"/>
    </location>
    <ligand>
        <name>Zn(2+)</name>
        <dbReference type="ChEBI" id="CHEBI:29105"/>
    </ligand>
</feature>
<keyword evidence="1" id="KW-0479">Metal-binding</keyword>
<dbReference type="Proteomes" id="UP000636709">
    <property type="component" value="Unassembled WGS sequence"/>
</dbReference>
<feature type="binding site" evidence="1">
    <location>
        <position position="358"/>
    </location>
    <ligand>
        <name>Zn(2+)</name>
        <dbReference type="ChEBI" id="CHEBI:29105"/>
    </ligand>
</feature>
<dbReference type="PANTHER" id="PTHR31116:SF7">
    <property type="entry name" value="OS09G0420300 PROTEIN"/>
    <property type="match status" value="1"/>
</dbReference>
<evidence type="ECO:0000256" key="2">
    <source>
        <dbReference type="SAM" id="MobiDB-lite"/>
    </source>
</evidence>
<reference evidence="3" key="1">
    <citation type="submission" date="2020-07" db="EMBL/GenBank/DDBJ databases">
        <title>Genome sequence and genetic diversity analysis of an under-domesticated orphan crop, white fonio (Digitaria exilis).</title>
        <authorList>
            <person name="Bennetzen J.L."/>
            <person name="Chen S."/>
            <person name="Ma X."/>
            <person name="Wang X."/>
            <person name="Yssel A.E.J."/>
            <person name="Chaluvadi S.R."/>
            <person name="Johnson M."/>
            <person name="Gangashetty P."/>
            <person name="Hamidou F."/>
            <person name="Sanogo M.D."/>
            <person name="Zwaenepoel A."/>
            <person name="Wallace J."/>
            <person name="Van De Peer Y."/>
            <person name="Van Deynze A."/>
        </authorList>
    </citation>
    <scope>NUCLEOTIDE SEQUENCE</scope>
    <source>
        <tissue evidence="3">Leaves</tissue>
    </source>
</reference>
<dbReference type="PANTHER" id="PTHR31116">
    <property type="entry name" value="OS04G0501200 PROTEIN"/>
    <property type="match status" value="1"/>
</dbReference>
<evidence type="ECO:0000313" key="3">
    <source>
        <dbReference type="EMBL" id="KAF8657726.1"/>
    </source>
</evidence>
<protein>
    <recommendedName>
        <fullName evidence="5">DNA-3-methyladenine glycosylase I</fullName>
    </recommendedName>
</protein>
<feature type="compositionally biased region" description="Basic and acidic residues" evidence="2">
    <location>
        <begin position="19"/>
        <end position="44"/>
    </location>
</feature>
<evidence type="ECO:0008006" key="5">
    <source>
        <dbReference type="Google" id="ProtNLM"/>
    </source>
</evidence>
<keyword evidence="1" id="KW-0862">Zinc</keyword>
<feature type="compositionally biased region" description="Basic residues" evidence="2">
    <location>
        <begin position="1"/>
        <end position="11"/>
    </location>
</feature>
<feature type="region of interest" description="Disordered" evidence="2">
    <location>
        <begin position="1"/>
        <end position="132"/>
    </location>
</feature>
<dbReference type="SUPFAM" id="SSF48150">
    <property type="entry name" value="DNA-glycosylase"/>
    <property type="match status" value="1"/>
</dbReference>
<dbReference type="GO" id="GO:0008725">
    <property type="term" value="F:DNA-3-methyladenine glycosylase activity"/>
    <property type="evidence" value="ECO:0007669"/>
    <property type="project" value="InterPro"/>
</dbReference>
<dbReference type="OrthoDB" id="3941538at2759"/>
<dbReference type="InterPro" id="IPR005019">
    <property type="entry name" value="Adenine_glyco"/>
</dbReference>
<sequence>MSTPAHARRRQSQSPKPSVSRDKQQDKEPPLPAAREDAAADDKARKKKLLLPSSPATARGAAPSMLLRRGSRGSSHVHPSSSLSVSCASEASTDSFCSRASTGRIGRRPAGRPPAGAPRRRAAGSAGPPSARLLATTTSRKQQVASAAVTGSGGVAATAAAPVLLGLLNGETIAAASAPAGPPRCPWITPNADPCYAAFHDQEWGVPVHDDKKLFEMLTLSGALAEMAWPAILSKRDAFREVFMNFDPVLVAKLNEKKFLAPTSPAISLLSEHRLRIIIENARELLKVIEEFRSFDSYCWSFVSNKPMVGRYRHTREVPLRTAKADAISQDLMRRGFLGVGPTVIYAFMQAVGMANDHLVTCYRFEECCDIKAAATDGYGDNNCKPAAAVNEQEVSMLCGLVQCVGLEPARAATVISIS</sequence>
<accession>A0A835E282</accession>
<evidence type="ECO:0000256" key="1">
    <source>
        <dbReference type="PIRSR" id="PIRSR605019-1"/>
    </source>
</evidence>
<dbReference type="Gramene" id="Dexi2B01G0016680.1">
    <property type="protein sequence ID" value="Dexi2B01G0016680.1:cds"/>
    <property type="gene ID" value="Dexi2B01G0016680"/>
</dbReference>
<name>A0A835E282_9POAL</name>
<dbReference type="GO" id="GO:0046872">
    <property type="term" value="F:metal ion binding"/>
    <property type="evidence" value="ECO:0007669"/>
    <property type="project" value="UniProtKB-KW"/>
</dbReference>
<comment type="caution">
    <text evidence="3">The sequence shown here is derived from an EMBL/GenBank/DDBJ whole genome shotgun (WGS) entry which is preliminary data.</text>
</comment>
<dbReference type="GO" id="GO:0006284">
    <property type="term" value="P:base-excision repair"/>
    <property type="evidence" value="ECO:0007669"/>
    <property type="project" value="InterPro"/>
</dbReference>
<dbReference type="EMBL" id="JACEFO010002487">
    <property type="protein sequence ID" value="KAF8657726.1"/>
    <property type="molecule type" value="Genomic_DNA"/>
</dbReference>
<feature type="compositionally biased region" description="Low complexity" evidence="2">
    <location>
        <begin position="123"/>
        <end position="132"/>
    </location>
</feature>
<feature type="binding site" evidence="1">
    <location>
        <position position="362"/>
    </location>
    <ligand>
        <name>Zn(2+)</name>
        <dbReference type="ChEBI" id="CHEBI:29105"/>
    </ligand>
</feature>
<gene>
    <name evidence="3" type="ORF">HU200_059884</name>
</gene>
<dbReference type="Pfam" id="PF03352">
    <property type="entry name" value="Adenine_glyco"/>
    <property type="match status" value="1"/>
</dbReference>
<feature type="compositionally biased region" description="Low complexity" evidence="2">
    <location>
        <begin position="63"/>
        <end position="86"/>
    </location>
</feature>
<proteinExistence type="predicted"/>